<organism evidence="1 2">
    <name type="scientific">Pseudomonas savastanoi</name>
    <name type="common">Pseudomonas syringae pv. savastanoi</name>
    <dbReference type="NCBI Taxonomy" id="29438"/>
    <lineage>
        <taxon>Bacteria</taxon>
        <taxon>Pseudomonadati</taxon>
        <taxon>Pseudomonadota</taxon>
        <taxon>Gammaproteobacteria</taxon>
        <taxon>Pseudomonadales</taxon>
        <taxon>Pseudomonadaceae</taxon>
        <taxon>Pseudomonas</taxon>
    </lineage>
</organism>
<protein>
    <submittedName>
        <fullName evidence="1">Uncharacterized protein</fullName>
    </submittedName>
</protein>
<proteinExistence type="predicted"/>
<dbReference type="Proteomes" id="UP000270795">
    <property type="component" value="Unassembled WGS sequence"/>
</dbReference>
<sequence length="851" mass="94849">MVMPCAASSICCHMLPQVLPEGIVIVITGAGLEALASKLGTIGQGAERLVLPALNQNAQRELCRSLLEPDRINPQMVAFLCDRAQGHPLYLRYLIDIVNEGANEEDLGAIPPFSGSIQDYYETIWSQLLLDQDAVNLLGIIARLRWGIPTSTLTAILTPAESMVFVPTLTRIRHLLRDPEKTEIYHSSFSEFVVQKTLALGEWIQGRLTQFCRLVPSGDYGPLNRIYHGLLADPEMQNTALKECRQEWVDQSVLLEAEPDILLGDIDDALAAAARLGAAVDLIRLLLLSQRLSFRYDTLFAQSAALVAHALIALGRTQQALRHILRYDHLIVSPEEAFTVVVILIQAKQLAEAWTILEKIDITLAGLAEREQSKEEFLYVTSLRLHLMALVKYAGGEVRFKPFLVNIRRIIAHPENRFSADAQQEIIQEFLGNMLGSALCFEGVYTSFNELPLPANANRQQQVLALRSVLLHAHSYASDYGMTLPNAKVEVLLSDIEHQIDTPIVPTDTNLATVDVLIAVGAKPALVAEFANGTALDGAALPCYTKNRAVPDEAAFDEAFQQLRATFFLHEDRVQPILQPPTDTNWESALQSFGRAIAWCDGTARRASTTANQRKLDEVRNFLIEKILPGLAFPLSARIGWENSYFIPECIVPLLYERLIKLYLDCLPSAANELLDHIDRAFDTQLGIYNEGFRRVLLSVSTQFAKENLDEPLTEQLLDLLFRWKEYVQSNVENRYELIPELLHMIPLFTQLGAAEESLRIYQGVLAVSMGPSWYKEDQSSLMSGALKALPPDADVSDAALQQIAANLEHASGEMTFQRYVRADKGNFIGELCRRKRYADAVSYLYPSGQG</sequence>
<gene>
    <name evidence="1" type="ORF">ALP17_05459</name>
</gene>
<feature type="non-terminal residue" evidence="1">
    <location>
        <position position="851"/>
    </location>
</feature>
<evidence type="ECO:0000313" key="2">
    <source>
        <dbReference type="Proteomes" id="UP000270795"/>
    </source>
</evidence>
<comment type="caution">
    <text evidence="1">The sequence shown here is derived from an EMBL/GenBank/DDBJ whole genome shotgun (WGS) entry which is preliminary data.</text>
</comment>
<evidence type="ECO:0000313" key="1">
    <source>
        <dbReference type="EMBL" id="RMV10196.1"/>
    </source>
</evidence>
<dbReference type="AlphaFoldDB" id="A0A3M5ZU55"/>
<reference evidence="1 2" key="1">
    <citation type="submission" date="2018-08" db="EMBL/GenBank/DDBJ databases">
        <title>Recombination of ecologically and evolutionarily significant loci maintains genetic cohesion in the Pseudomonas syringae species complex.</title>
        <authorList>
            <person name="Dillon M."/>
            <person name="Thakur S."/>
            <person name="Almeida R.N.D."/>
            <person name="Weir B.S."/>
            <person name="Guttman D.S."/>
        </authorList>
    </citation>
    <scope>NUCLEOTIDE SEQUENCE [LARGE SCALE GENOMIC DNA]</scope>
    <source>
        <strain evidence="1 2">ICMP 11899</strain>
    </source>
</reference>
<accession>A0A3M5ZU55</accession>
<name>A0A3M5ZU55_PSESS</name>
<dbReference type="EMBL" id="RBUM01000441">
    <property type="protein sequence ID" value="RMV10196.1"/>
    <property type="molecule type" value="Genomic_DNA"/>
</dbReference>